<reference evidence="1 2" key="1">
    <citation type="submission" date="2024-01" db="EMBL/GenBank/DDBJ databases">
        <title>The genomes of 5 underutilized Papilionoideae crops provide insights into root nodulation and disease resistance.</title>
        <authorList>
            <person name="Yuan L."/>
        </authorList>
    </citation>
    <scope>NUCLEOTIDE SEQUENCE [LARGE SCALE GENOMIC DNA]</scope>
    <source>
        <strain evidence="1">LY-2023</strain>
        <tissue evidence="1">Leaf</tissue>
    </source>
</reference>
<keyword evidence="2" id="KW-1185">Reference proteome</keyword>
<name>A0AAN9FPJ7_CLITE</name>
<evidence type="ECO:0000313" key="2">
    <source>
        <dbReference type="Proteomes" id="UP001359559"/>
    </source>
</evidence>
<dbReference type="GO" id="GO:0005743">
    <property type="term" value="C:mitochondrial inner membrane"/>
    <property type="evidence" value="ECO:0007669"/>
    <property type="project" value="InterPro"/>
</dbReference>
<comment type="caution">
    <text evidence="1">The sequence shown here is derived from an EMBL/GenBank/DDBJ whole genome shotgun (WGS) entry which is preliminary data.</text>
</comment>
<protein>
    <recommendedName>
        <fullName evidence="3">LETM1-like protein</fullName>
    </recommendedName>
</protein>
<dbReference type="InterPro" id="IPR044202">
    <property type="entry name" value="LETM1/MDM38-like"/>
</dbReference>
<dbReference type="Proteomes" id="UP001359559">
    <property type="component" value="Unassembled WGS sequence"/>
</dbReference>
<dbReference type="GO" id="GO:0030003">
    <property type="term" value="P:intracellular monoatomic cation homeostasis"/>
    <property type="evidence" value="ECO:0007669"/>
    <property type="project" value="TreeGrafter"/>
</dbReference>
<proteinExistence type="predicted"/>
<accession>A0AAN9FPJ7</accession>
<gene>
    <name evidence="1" type="ORF">RJT34_23737</name>
</gene>
<dbReference type="EMBL" id="JAYKXN010000006">
    <property type="protein sequence ID" value="KAK7278701.1"/>
    <property type="molecule type" value="Genomic_DNA"/>
</dbReference>
<dbReference type="PANTHER" id="PTHR14009">
    <property type="entry name" value="LEUCINE ZIPPER-EF-HAND CONTAINING TRANSMEMBRANE PROTEIN"/>
    <property type="match status" value="1"/>
</dbReference>
<evidence type="ECO:0008006" key="3">
    <source>
        <dbReference type="Google" id="ProtNLM"/>
    </source>
</evidence>
<dbReference type="AlphaFoldDB" id="A0AAN9FPJ7"/>
<organism evidence="1 2">
    <name type="scientific">Clitoria ternatea</name>
    <name type="common">Butterfly pea</name>
    <dbReference type="NCBI Taxonomy" id="43366"/>
    <lineage>
        <taxon>Eukaryota</taxon>
        <taxon>Viridiplantae</taxon>
        <taxon>Streptophyta</taxon>
        <taxon>Embryophyta</taxon>
        <taxon>Tracheophyta</taxon>
        <taxon>Spermatophyta</taxon>
        <taxon>Magnoliopsida</taxon>
        <taxon>eudicotyledons</taxon>
        <taxon>Gunneridae</taxon>
        <taxon>Pentapetalae</taxon>
        <taxon>rosids</taxon>
        <taxon>fabids</taxon>
        <taxon>Fabales</taxon>
        <taxon>Fabaceae</taxon>
        <taxon>Papilionoideae</taxon>
        <taxon>50 kb inversion clade</taxon>
        <taxon>NPAAA clade</taxon>
        <taxon>indigoferoid/millettioid clade</taxon>
        <taxon>Phaseoleae</taxon>
        <taxon>Clitoria</taxon>
    </lineage>
</organism>
<sequence>MKQVATKIQKRISMASYPVLSCSVVLDLDAYREMLQMTLLIYGMMHFEADNLKRELLPTCYHSCHVSTSLSLSLSFFPCLFGHATRFHSSLPLYLGSSVSLWEFCIHTTWHLNCTAAATFSRLGDRFFLFLLVSRWLRIPFRLVSIEAASSSNCWLSNGSPYAGRKVSDLHCLLLSKWGSSRKGCLIRREFLLSGDYGLVGYRKCYLMFSEPRRRAHMLPFATSDDGVTFNGSLQGSTSTDLENMRVKLNRSLGDEEFCDGLVQALYDAARVFELAVKEHKSYSRMSWFSTAWIGVDQRAWVKALASQAAVYSLLHAASEISSRSDGRDRNVNVFVQRSLLRLSAPLESLIREQLSAKQPEAYEWFWSEQVPAVVTSFVSKLEGDGRFTAASALSGKNMGLGSNSSNDVSLLLALTCISAIAKLGPSRVSCSQFFSMTTEITGSLMDMLVGLIPVSQAYNSIKNIGLHREFLVHFGPRAAACRAKEKWGSEEVIFWVNLAQRQLQQAIDKEKIWSRLTTSESIEVLEKDLAVFGFFIALGRSTRSFLLTNGFETLDDPIEDFLRYLIGGSVLYYPQLSSISSYQLYVEVVCEELDWLPFYPGITSTTKQSHTHRSKQEGPPNAEAVPQAFDVCSHWMQSFIKYSTWLESPSNVKAAEFLSTGHKKLMECMEEVGMIKDKTLEGDAKKAVHKHRSAVQSTIKESGSFDEALKSVEEAVTRLEKLLQELHVSSSSSGKEHLKAACSDLEKIRKLRKEAEFLEASFRAKADSLQEGVNNDQTYAPVGEEVEYMKGKNRKNANIRVDKRNVEKSRGFWSIFVRPVTRKPDQESDVDAYGNNVEQSAPNVGVVDQEPNEIRRFELLRNELIELEERVQRSAYQSENSEDLLVIDDGTHYRDDAGVVQMARVQKKENILEKSLGKLKETGTDVWQGTQLLAIDVAGAMGLLRRAMTGDELTEKEKKTLKRTLTDMASVVPIGVLMLLPVTAVGHAAMLAAIQRYVPALIPSTYAPERLDLLRQLEKVKQMTADDMGPDEDVDEAK</sequence>
<evidence type="ECO:0000313" key="1">
    <source>
        <dbReference type="EMBL" id="KAK7278701.1"/>
    </source>
</evidence>
<dbReference type="PANTHER" id="PTHR14009:SF9">
    <property type="entry name" value="LETM1-LIKE PROTEIN"/>
    <property type="match status" value="1"/>
</dbReference>